<evidence type="ECO:0000313" key="4">
    <source>
        <dbReference type="Proteomes" id="UP000326757"/>
    </source>
</evidence>
<name>A0A5N6JQF0_MONLA</name>
<reference evidence="3 4" key="1">
    <citation type="submission" date="2019-06" db="EMBL/GenBank/DDBJ databases">
        <title>Genome Sequence of the Brown Rot Fungal Pathogen Monilinia laxa.</title>
        <authorList>
            <person name="De Miccolis Angelini R.M."/>
            <person name="Landi L."/>
            <person name="Abate D."/>
            <person name="Pollastro S."/>
            <person name="Romanazzi G."/>
            <person name="Faretra F."/>
        </authorList>
    </citation>
    <scope>NUCLEOTIDE SEQUENCE [LARGE SCALE GENOMIC DNA]</scope>
    <source>
        <strain evidence="3 4">Mlax316</strain>
    </source>
</reference>
<feature type="compositionally biased region" description="Polar residues" evidence="1">
    <location>
        <begin position="121"/>
        <end position="159"/>
    </location>
</feature>
<feature type="compositionally biased region" description="Polar residues" evidence="1">
    <location>
        <begin position="58"/>
        <end position="71"/>
    </location>
</feature>
<protein>
    <submittedName>
        <fullName evidence="3">Uncharacterized protein</fullName>
    </submittedName>
</protein>
<feature type="compositionally biased region" description="Low complexity" evidence="1">
    <location>
        <begin position="316"/>
        <end position="326"/>
    </location>
</feature>
<feature type="region of interest" description="Disordered" evidence="1">
    <location>
        <begin position="121"/>
        <end position="209"/>
    </location>
</feature>
<evidence type="ECO:0000256" key="2">
    <source>
        <dbReference type="SAM" id="SignalP"/>
    </source>
</evidence>
<feature type="region of interest" description="Disordered" evidence="1">
    <location>
        <begin position="57"/>
        <end position="90"/>
    </location>
</feature>
<feature type="compositionally biased region" description="Low complexity" evidence="1">
    <location>
        <begin position="160"/>
        <end position="186"/>
    </location>
</feature>
<feature type="signal peptide" evidence="2">
    <location>
        <begin position="1"/>
        <end position="25"/>
    </location>
</feature>
<feature type="chain" id="PRO_5024823287" evidence="2">
    <location>
        <begin position="26"/>
        <end position="661"/>
    </location>
</feature>
<feature type="compositionally biased region" description="Low complexity" evidence="1">
    <location>
        <begin position="72"/>
        <end position="90"/>
    </location>
</feature>
<comment type="caution">
    <text evidence="3">The sequence shown here is derived from an EMBL/GenBank/DDBJ whole genome shotgun (WGS) entry which is preliminary data.</text>
</comment>
<dbReference type="OrthoDB" id="3557544at2759"/>
<dbReference type="EMBL" id="VIGI01000016">
    <property type="protein sequence ID" value="KAB8290870.1"/>
    <property type="molecule type" value="Genomic_DNA"/>
</dbReference>
<proteinExistence type="predicted"/>
<organism evidence="3 4">
    <name type="scientific">Monilinia laxa</name>
    <name type="common">Brown rot fungus</name>
    <name type="synonym">Sclerotinia laxa</name>
    <dbReference type="NCBI Taxonomy" id="61186"/>
    <lineage>
        <taxon>Eukaryota</taxon>
        <taxon>Fungi</taxon>
        <taxon>Dikarya</taxon>
        <taxon>Ascomycota</taxon>
        <taxon>Pezizomycotina</taxon>
        <taxon>Leotiomycetes</taxon>
        <taxon>Helotiales</taxon>
        <taxon>Sclerotiniaceae</taxon>
        <taxon>Monilinia</taxon>
    </lineage>
</organism>
<feature type="compositionally biased region" description="Low complexity" evidence="1">
    <location>
        <begin position="193"/>
        <end position="209"/>
    </location>
</feature>
<feature type="compositionally biased region" description="Low complexity" evidence="1">
    <location>
        <begin position="334"/>
        <end position="353"/>
    </location>
</feature>
<dbReference type="Proteomes" id="UP000326757">
    <property type="component" value="Unassembled WGS sequence"/>
</dbReference>
<keyword evidence="4" id="KW-1185">Reference proteome</keyword>
<evidence type="ECO:0000313" key="3">
    <source>
        <dbReference type="EMBL" id="KAB8290870.1"/>
    </source>
</evidence>
<evidence type="ECO:0000256" key="1">
    <source>
        <dbReference type="SAM" id="MobiDB-lite"/>
    </source>
</evidence>
<gene>
    <name evidence="3" type="ORF">EYC80_008507</name>
</gene>
<keyword evidence="2" id="KW-0732">Signal</keyword>
<dbReference type="AlphaFoldDB" id="A0A5N6JQF0"/>
<sequence length="661" mass="69507">MHLNCDFSHWRFAFTIIAVLADVNAYNHAPGPDNVLRPSNAADRAVTDADGKIYPSVNARSSASKKITPTGSLLSSNLSRSSIPPLSSHASASGYRNLTSVAASTPKPKFSLSKLTIFPSNSSSSLPTAKTSHTSLTTSSRKTASSNNQSTTKLSQTIVSASINTPSSSQSSTIIKSSETPPSSRTSRTEKQTPTSTSGTTGTTFNASNTGKITFKSSETYTGFPLLTSILSISVYSTKTIAGVTSNTHITTKYHNGINVMVPVFWKCWFCDGGAVIAWGLPTIPGIYPPPFPVPLPHFPTIAIGKKGDPTPDPSSPSSKPTSTDSKPSKETSKPSSNLSSKSSSSSSSSSPCSAVTETDRFVSCAATTTSGQSQRCTTTTSVVSGCSKSATTTTTIASASITEKPCASDTCGGLYPLGQQPLSGASMGILATTEDCKMTSIITTSVLPTFSNGVLDSIAVSIPSGDPRKRNGPSGEVDEDISNALAARALIDPNPPYTRYVELLSNLTLWVSQQGDTSGKWYNYPPSGRASVGVNGLYGCSAVIITSEKGVYLSHTWEAPVFVTSDWSETSDLDFETKAFSAIRYGAINTLSITSPIGTAEEPGVLNYAHSPEVYVITPRSKDSDRDRFGISTMLHYQDRAQRLANSIAGFCGLEALVTS</sequence>
<feature type="region of interest" description="Disordered" evidence="1">
    <location>
        <begin position="299"/>
        <end position="353"/>
    </location>
</feature>
<accession>A0A5N6JQF0</accession>